<protein>
    <submittedName>
        <fullName evidence="3">DctP family TRAP transporter solute-binding subunit</fullName>
    </submittedName>
</protein>
<dbReference type="GO" id="GO:0055085">
    <property type="term" value="P:transmembrane transport"/>
    <property type="evidence" value="ECO:0007669"/>
    <property type="project" value="InterPro"/>
</dbReference>
<reference evidence="3 4" key="1">
    <citation type="submission" date="2019-11" db="EMBL/GenBank/DDBJ databases">
        <title>Gracilibacillus salitolerans sp. nov., a moderate halophile isolated from a saline soil in northwest China.</title>
        <authorList>
            <person name="Gan L."/>
        </authorList>
    </citation>
    <scope>NUCLEOTIDE SEQUENCE [LARGE SCALE GENOMIC DNA]</scope>
    <source>
        <strain evidence="3 4">SCU50</strain>
    </source>
</reference>
<dbReference type="CDD" id="cd13671">
    <property type="entry name" value="PBP2_TRAP_SBP_like_3"/>
    <property type="match status" value="1"/>
</dbReference>
<evidence type="ECO:0000313" key="3">
    <source>
        <dbReference type="EMBL" id="QGH36071.1"/>
    </source>
</evidence>
<dbReference type="EMBL" id="CP045915">
    <property type="protein sequence ID" value="QGH36071.1"/>
    <property type="molecule type" value="Genomic_DNA"/>
</dbReference>
<name>A0A5Q2TPJ0_9BACI</name>
<proteinExistence type="predicted"/>
<evidence type="ECO:0000256" key="1">
    <source>
        <dbReference type="ARBA" id="ARBA00022729"/>
    </source>
</evidence>
<evidence type="ECO:0000313" key="4">
    <source>
        <dbReference type="Proteomes" id="UP000339690"/>
    </source>
</evidence>
<feature type="signal peptide" evidence="2">
    <location>
        <begin position="1"/>
        <end position="27"/>
    </location>
</feature>
<dbReference type="Gene3D" id="3.40.190.170">
    <property type="entry name" value="Bacterial extracellular solute-binding protein, family 7"/>
    <property type="match status" value="1"/>
</dbReference>
<dbReference type="PANTHER" id="PTHR33376">
    <property type="match status" value="1"/>
</dbReference>
<dbReference type="NCBIfam" id="NF037995">
    <property type="entry name" value="TRAP_S1"/>
    <property type="match status" value="1"/>
</dbReference>
<evidence type="ECO:0000256" key="2">
    <source>
        <dbReference type="SAM" id="SignalP"/>
    </source>
</evidence>
<dbReference type="PROSITE" id="PS51257">
    <property type="entry name" value="PROKAR_LIPOPROTEIN"/>
    <property type="match status" value="1"/>
</dbReference>
<dbReference type="PIRSF" id="PIRSF006470">
    <property type="entry name" value="DctB"/>
    <property type="match status" value="1"/>
</dbReference>
<sequence length="337" mass="37952">MKRTILWFLFSLCIMLFVTGCNKQTHADEHVVLRFAYASNAQPVKDAMAKFGELVDEKTNGQVSVEYFPDGQLGGERELIELTQTGAIDITKVGGSALESFSDKYSVFGIPYLFDDIDHFNRVMENEEIMQPIYQSTQDLGFIGLTYYNSGQRSFYLTDGPVQTPEDIQGKKIRVMESETAIQMIELLGGTAVPLGSGEVYTSLQQGIIDGAENNEFALVTAGHGDVASYYSYDEHTRVPDIVIMSDNALKQLTEDQQQAVHEAAKESTEYEKQVWKEAVEAEKKEAEEEYGVTFNDVEKELFLEKVQPIHESFKQDETLSDLYEAIRNQSHHSEGE</sequence>
<keyword evidence="1 2" id="KW-0732">Signal</keyword>
<accession>A0A5Q2TPJ0</accession>
<dbReference type="PANTHER" id="PTHR33376:SF2">
    <property type="entry name" value="DICARBOXYLATE-BINDING PERIPLASMIC PROTEIN"/>
    <property type="match status" value="1"/>
</dbReference>
<dbReference type="Proteomes" id="UP000339690">
    <property type="component" value="Chromosome"/>
</dbReference>
<dbReference type="InterPro" id="IPR038404">
    <property type="entry name" value="TRAP_DctP_sf"/>
</dbReference>
<dbReference type="Pfam" id="PF03480">
    <property type="entry name" value="DctP"/>
    <property type="match status" value="1"/>
</dbReference>
<dbReference type="InterPro" id="IPR018389">
    <property type="entry name" value="DctP_fam"/>
</dbReference>
<dbReference type="NCBIfam" id="TIGR00787">
    <property type="entry name" value="dctP"/>
    <property type="match status" value="1"/>
</dbReference>
<keyword evidence="4" id="KW-1185">Reference proteome</keyword>
<feature type="chain" id="PRO_5024365355" evidence="2">
    <location>
        <begin position="28"/>
        <end position="337"/>
    </location>
</feature>
<dbReference type="SUPFAM" id="SSF53850">
    <property type="entry name" value="Periplasmic binding protein-like II"/>
    <property type="match status" value="1"/>
</dbReference>
<dbReference type="KEGG" id="grc:GI584_19340"/>
<dbReference type="RefSeq" id="WP_153792262.1">
    <property type="nucleotide sequence ID" value="NZ_CP045915.1"/>
</dbReference>
<dbReference type="AlphaFoldDB" id="A0A5Q2TPJ0"/>
<organism evidence="3 4">
    <name type="scientific">Gracilibacillus salitolerans</name>
    <dbReference type="NCBI Taxonomy" id="2663022"/>
    <lineage>
        <taxon>Bacteria</taxon>
        <taxon>Bacillati</taxon>
        <taxon>Bacillota</taxon>
        <taxon>Bacilli</taxon>
        <taxon>Bacillales</taxon>
        <taxon>Bacillaceae</taxon>
        <taxon>Gracilibacillus</taxon>
    </lineage>
</organism>
<dbReference type="GO" id="GO:0030246">
    <property type="term" value="F:carbohydrate binding"/>
    <property type="evidence" value="ECO:0007669"/>
    <property type="project" value="TreeGrafter"/>
</dbReference>
<gene>
    <name evidence="3" type="ORF">GI584_19340</name>
</gene>
<dbReference type="GO" id="GO:0030288">
    <property type="term" value="C:outer membrane-bounded periplasmic space"/>
    <property type="evidence" value="ECO:0007669"/>
    <property type="project" value="InterPro"/>
</dbReference>
<dbReference type="InterPro" id="IPR004682">
    <property type="entry name" value="TRAP_DctP"/>
</dbReference>